<proteinExistence type="predicted"/>
<dbReference type="AlphaFoldDB" id="A0A8B8C7I0"/>
<protein>
    <submittedName>
        <fullName evidence="7">Uncharacterized protein LOC111116858</fullName>
    </submittedName>
</protein>
<evidence type="ECO:0000313" key="6">
    <source>
        <dbReference type="Proteomes" id="UP000694844"/>
    </source>
</evidence>
<evidence type="ECO:0000256" key="2">
    <source>
        <dbReference type="PROSITE-ProRule" id="PRU00302"/>
    </source>
</evidence>
<dbReference type="KEGG" id="cvn:111116858"/>
<name>A0A8B8C7I0_CRAVI</name>
<dbReference type="Gene3D" id="2.10.70.10">
    <property type="entry name" value="Complement Module, domain 1"/>
    <property type="match status" value="1"/>
</dbReference>
<organism evidence="6 7">
    <name type="scientific">Crassostrea virginica</name>
    <name type="common">Eastern oyster</name>
    <dbReference type="NCBI Taxonomy" id="6565"/>
    <lineage>
        <taxon>Eukaryota</taxon>
        <taxon>Metazoa</taxon>
        <taxon>Spiralia</taxon>
        <taxon>Lophotrochozoa</taxon>
        <taxon>Mollusca</taxon>
        <taxon>Bivalvia</taxon>
        <taxon>Autobranchia</taxon>
        <taxon>Pteriomorphia</taxon>
        <taxon>Ostreida</taxon>
        <taxon>Ostreoidea</taxon>
        <taxon>Ostreidae</taxon>
        <taxon>Crassostrea</taxon>
    </lineage>
</organism>
<feature type="domain" description="Sushi" evidence="4">
    <location>
        <begin position="137"/>
        <end position="195"/>
    </location>
</feature>
<dbReference type="InterPro" id="IPR002889">
    <property type="entry name" value="WSC_carb-bd"/>
</dbReference>
<dbReference type="CDD" id="cd00033">
    <property type="entry name" value="CCP"/>
    <property type="match status" value="1"/>
</dbReference>
<dbReference type="PROSITE" id="PS51212">
    <property type="entry name" value="WSC"/>
    <property type="match status" value="1"/>
</dbReference>
<keyword evidence="2" id="KW-0768">Sushi</keyword>
<evidence type="ECO:0000259" key="4">
    <source>
        <dbReference type="PROSITE" id="PS50923"/>
    </source>
</evidence>
<dbReference type="GeneID" id="111116858"/>
<dbReference type="SUPFAM" id="SSF57535">
    <property type="entry name" value="Complement control module/SCR domain"/>
    <property type="match status" value="1"/>
</dbReference>
<dbReference type="InterPro" id="IPR003609">
    <property type="entry name" value="Pan_app"/>
</dbReference>
<reference evidence="7" key="1">
    <citation type="submission" date="2025-08" db="UniProtKB">
        <authorList>
            <consortium name="RefSeq"/>
        </authorList>
    </citation>
    <scope>IDENTIFICATION</scope>
    <source>
        <tissue evidence="7">Whole sample</tissue>
    </source>
</reference>
<dbReference type="InterPro" id="IPR035976">
    <property type="entry name" value="Sushi/SCR/CCP_sf"/>
</dbReference>
<evidence type="ECO:0000313" key="7">
    <source>
        <dbReference type="RefSeq" id="XP_022311590.1"/>
    </source>
</evidence>
<dbReference type="InterPro" id="IPR000436">
    <property type="entry name" value="Sushi_SCR_CCP_dom"/>
</dbReference>
<dbReference type="Pfam" id="PF01822">
    <property type="entry name" value="WSC"/>
    <property type="match status" value="1"/>
</dbReference>
<sequence length="289" mass="32339">MVFHRVYLMWVLVCIPECRCLCSKPEFINISPQGFSLGIGHTFKTFPTQSVLVCMELCISYPMCRSIDLNREKRICRLQVKSSVTDPDLLVATPSTTHMDKEDFPEILLDNDCQTLSCDNMTMCKGNTGCVPVLDGRSCGSPPSVFYATASPSGPFPVGHTHNYTCHVDYDPLHEPYTTCQENGKWTDVVFLCQRTYKSIGCYGDTGYDVMEMGTRFLRPNGRSHCATFCSTHGSYKYFGLESGVECYCGNEIRANSSLAPPGDCKAISCYDNHDEICGGWMRIEIFII</sequence>
<accession>A0A8B8C7I0</accession>
<dbReference type="Proteomes" id="UP000694844">
    <property type="component" value="Chromosome 10"/>
</dbReference>
<dbReference type="Pfam" id="PF00084">
    <property type="entry name" value="Sushi"/>
    <property type="match status" value="1"/>
</dbReference>
<keyword evidence="3" id="KW-0732">Signal</keyword>
<keyword evidence="1 2" id="KW-1015">Disulfide bond</keyword>
<evidence type="ECO:0000256" key="1">
    <source>
        <dbReference type="ARBA" id="ARBA00023157"/>
    </source>
</evidence>
<dbReference type="PROSITE" id="PS50923">
    <property type="entry name" value="SUSHI"/>
    <property type="match status" value="1"/>
</dbReference>
<feature type="disulfide bond" evidence="2">
    <location>
        <begin position="166"/>
        <end position="193"/>
    </location>
</feature>
<keyword evidence="6" id="KW-1185">Reference proteome</keyword>
<evidence type="ECO:0000259" key="5">
    <source>
        <dbReference type="PROSITE" id="PS51212"/>
    </source>
</evidence>
<dbReference type="RefSeq" id="XP_022311590.1">
    <property type="nucleotide sequence ID" value="XM_022455882.1"/>
</dbReference>
<comment type="caution">
    <text evidence="2">Lacks conserved residue(s) required for the propagation of feature annotation.</text>
</comment>
<dbReference type="Pfam" id="PF00024">
    <property type="entry name" value="PAN_1"/>
    <property type="match status" value="1"/>
</dbReference>
<dbReference type="OrthoDB" id="2019572at2759"/>
<evidence type="ECO:0000256" key="3">
    <source>
        <dbReference type="SAM" id="SignalP"/>
    </source>
</evidence>
<feature type="chain" id="PRO_5034025902" evidence="3">
    <location>
        <begin position="21"/>
        <end position="289"/>
    </location>
</feature>
<gene>
    <name evidence="7" type="primary">LOC111116858</name>
</gene>
<feature type="domain" description="WSC" evidence="5">
    <location>
        <begin position="196"/>
        <end position="289"/>
    </location>
</feature>
<dbReference type="SMART" id="SM00032">
    <property type="entry name" value="CCP"/>
    <property type="match status" value="1"/>
</dbReference>
<feature type="signal peptide" evidence="3">
    <location>
        <begin position="1"/>
        <end position="20"/>
    </location>
</feature>